<evidence type="ECO:0000259" key="23">
    <source>
        <dbReference type="PROSITE" id="PS50222"/>
    </source>
</evidence>
<evidence type="ECO:0000256" key="17">
    <source>
        <dbReference type="ARBA" id="ARBA00023329"/>
    </source>
</evidence>
<comment type="caution">
    <text evidence="24">The sequence shown here is derived from an EMBL/GenBank/DDBJ whole genome shotgun (WGS) entry which is preliminary data.</text>
</comment>
<dbReference type="PROSITE" id="PS00018">
    <property type="entry name" value="EF_HAND_1"/>
    <property type="match status" value="1"/>
</dbReference>
<evidence type="ECO:0000256" key="9">
    <source>
        <dbReference type="ARBA" id="ARBA00022989"/>
    </source>
</evidence>
<feature type="binding site" evidence="18">
    <location>
        <position position="662"/>
    </location>
    <ligand>
        <name>Ca(2+)</name>
        <dbReference type="ChEBI" id="CHEBI:29108"/>
        <label>2</label>
    </ligand>
</feature>
<evidence type="ECO:0000256" key="13">
    <source>
        <dbReference type="ARBA" id="ARBA00023157"/>
    </source>
</evidence>
<dbReference type="AlphaFoldDB" id="A0A7I8VRF4"/>
<comment type="subcellular location">
    <subcellularLocation>
        <location evidence="1">Cell projection</location>
        <location evidence="1">Cilium membrane</location>
        <topology evidence="1">Multi-pass membrane protein</topology>
    </subcellularLocation>
    <subcellularLocation>
        <location evidence="2">Cytoplasmic vesicle</location>
    </subcellularLocation>
</comment>
<evidence type="ECO:0000256" key="22">
    <source>
        <dbReference type="SAM" id="Phobius"/>
    </source>
</evidence>
<evidence type="ECO:0000256" key="21">
    <source>
        <dbReference type="SAM" id="MobiDB-lite"/>
    </source>
</evidence>
<dbReference type="OrthoDB" id="444119at2759"/>
<dbReference type="Pfam" id="PF20519">
    <property type="entry name" value="Polycystin_dom"/>
    <property type="match status" value="1"/>
</dbReference>
<feature type="transmembrane region" description="Helical" evidence="22">
    <location>
        <begin position="392"/>
        <end position="410"/>
    </location>
</feature>
<keyword evidence="7 22" id="KW-0812">Transmembrane</keyword>
<evidence type="ECO:0000256" key="8">
    <source>
        <dbReference type="ARBA" id="ARBA00022837"/>
    </source>
</evidence>
<evidence type="ECO:0000256" key="6">
    <source>
        <dbReference type="ARBA" id="ARBA00022673"/>
    </source>
</evidence>
<keyword evidence="6 18" id="KW-0107">Calcium channel</keyword>
<evidence type="ECO:0000256" key="20">
    <source>
        <dbReference type="SAM" id="Coils"/>
    </source>
</evidence>
<evidence type="ECO:0000256" key="11">
    <source>
        <dbReference type="ARBA" id="ARBA00023065"/>
    </source>
</evidence>
<dbReference type="GO" id="GO:0050982">
    <property type="term" value="P:detection of mechanical stimulus"/>
    <property type="evidence" value="ECO:0007669"/>
    <property type="project" value="TreeGrafter"/>
</dbReference>
<dbReference type="InterPro" id="IPR027359">
    <property type="entry name" value="Volt_channel_dom_sf"/>
</dbReference>
<dbReference type="SMART" id="SM00054">
    <property type="entry name" value="EFh"/>
    <property type="match status" value="2"/>
</dbReference>
<feature type="region of interest" description="Disordered" evidence="21">
    <location>
        <begin position="1"/>
        <end position="67"/>
    </location>
</feature>
<dbReference type="PANTHER" id="PTHR10877:SF183">
    <property type="entry name" value="AT14535P-RELATED"/>
    <property type="match status" value="1"/>
</dbReference>
<dbReference type="Proteomes" id="UP000549394">
    <property type="component" value="Unassembled WGS sequence"/>
</dbReference>
<evidence type="ECO:0000256" key="1">
    <source>
        <dbReference type="ARBA" id="ARBA00004272"/>
    </source>
</evidence>
<sequence>MSRPSSSRSQAKLNRPASAQSRQAWSTDSGKDNPSFGNDDAPAPMQSELYDPNSKDPREEVELQVEDPNTGCAQRFSRIVRALWATRQTEDTTSDKEMHIKTTLRELLVYVIFLIILCIVTFAMTSPTLYYYTKVMSELFLDSQFPDTKNTFRGMTSMADFWRFSETPLMDGLYWEKWYNGRNVSQNELGYIFYENKVLGVPRLRQLKVRNDSCTVHSDFQNDIKQCYDVYAKSIEDKNPFGKMNGSAWTYSSESQLKGSSHWGLISTYGGGGYVQNLATTMEKSKIIIADLKQNLWLDRGTRAIFVDFTVYNANINLFCVVRLLIEFPATGGAIPSWNFRTVKLIRYVTAGDYFVLACEAIFCLFICYYIVEEVLEIKRLKFSYFKSFWNILDILVIVISFVCVIFNVYRTIKVDKMLTDLLKQPEEYPDFEFLSYWQVQFNSAIAILVFLAWIKIFKYISFNKTMTQLSSTLARCAKDLAGFAVMFFIVFLAFAQLGYLIFGTQVKDFSSFPSAIFTLFRIILGDFNFHELEAANRVLGPMYFILYVFFVFFVLLNMFLAIINDTYSEVKADVSSQQNEFEVGDYFKKSYDKMLDKLNIKRDKIIDIQKALKSADINHDKQLDFEEWRQDLKTRGYAEAEIEAVFAKYDLDGDRILDENEQKRMQADLEGQKQKLSKDLMDVEAGDRPKSGLGSDSDEEDHGARSTSGVSYEEFVILARRVDRMEHSIGSIVSKIDAVLLKLEAMERAKTKRRETMSKLLDSISESGGDDDKREQMEKLVRDELEKWDSDGMGSSASLRQRPPSRPGSNMGGAPNIVLGPADYIHQEPSPALKYPRGVRNLRRKEYSKDDPKDVLLLKFQREIEDLRKKLQEDSEESGDESGFCCEKESEEETNNLLSPHHDNELPLEHRIETIRMINKSREKGPRSKLRIENVLVEKQMELRQAEKEKAMIKNKLLQIEKKIIVEGENLLQKAEEQERLLEESTKELDRGTFKQIELRKQLEKKETYTEINVVFQQEKLDIEEKYSNLQEEASGKTAKLNKIWAMLIQAKTEHAEIQLEHQKEMERLLDNLRNLNKELRLQMLIIDNFIPLEYQEIIEQQMDWDDALGEWQLKCIAYTGNNMKKTSLISVKDNKNTLDIGLSNI</sequence>
<feature type="compositionally biased region" description="Polar residues" evidence="21">
    <location>
        <begin position="1"/>
        <end position="28"/>
    </location>
</feature>
<comment type="similarity">
    <text evidence="3">Belongs to the polycystin family.</text>
</comment>
<evidence type="ECO:0000256" key="18">
    <source>
        <dbReference type="PIRSR" id="PIRSR603915-1"/>
    </source>
</evidence>
<evidence type="ECO:0000256" key="4">
    <source>
        <dbReference type="ARBA" id="ARBA00022448"/>
    </source>
</evidence>
<evidence type="ECO:0000313" key="24">
    <source>
        <dbReference type="EMBL" id="CAD5118561.1"/>
    </source>
</evidence>
<keyword evidence="17" id="KW-0968">Cytoplasmic vesicle</keyword>
<dbReference type="SUPFAM" id="SSF47473">
    <property type="entry name" value="EF-hand"/>
    <property type="match status" value="1"/>
</dbReference>
<evidence type="ECO:0000256" key="3">
    <source>
        <dbReference type="ARBA" id="ARBA00007200"/>
    </source>
</evidence>
<dbReference type="GO" id="GO:0005262">
    <property type="term" value="F:calcium channel activity"/>
    <property type="evidence" value="ECO:0007669"/>
    <property type="project" value="UniProtKB-KW"/>
</dbReference>
<dbReference type="InterPro" id="IPR002048">
    <property type="entry name" value="EF_hand_dom"/>
</dbReference>
<keyword evidence="11 18" id="KW-0406">Ion transport</keyword>
<dbReference type="FunFam" id="1.10.287.70:FF:000055">
    <property type="entry name" value="Polycystic kidney disease 2-like 1"/>
    <property type="match status" value="1"/>
</dbReference>
<evidence type="ECO:0000256" key="16">
    <source>
        <dbReference type="ARBA" id="ARBA00023303"/>
    </source>
</evidence>
<dbReference type="InterPro" id="IPR003915">
    <property type="entry name" value="PKD_2"/>
</dbReference>
<feature type="transmembrane region" description="Helical" evidence="22">
    <location>
        <begin position="542"/>
        <end position="564"/>
    </location>
</feature>
<feature type="transmembrane region" description="Helical" evidence="22">
    <location>
        <begin position="107"/>
        <end position="132"/>
    </location>
</feature>
<feature type="transmembrane region" description="Helical" evidence="22">
    <location>
        <begin position="481"/>
        <end position="504"/>
    </location>
</feature>
<dbReference type="Gene3D" id="1.10.287.70">
    <property type="match status" value="1"/>
</dbReference>
<dbReference type="Gene3D" id="1.10.238.10">
    <property type="entry name" value="EF-hand"/>
    <property type="match status" value="1"/>
</dbReference>
<dbReference type="EMBL" id="CAJFCJ010000009">
    <property type="protein sequence ID" value="CAD5118561.1"/>
    <property type="molecule type" value="Genomic_DNA"/>
</dbReference>
<keyword evidence="8 18" id="KW-0106">Calcium</keyword>
<feature type="transmembrane region" description="Helical" evidence="22">
    <location>
        <begin position="510"/>
        <end position="530"/>
    </location>
</feature>
<feature type="transmembrane region" description="Helical" evidence="22">
    <location>
        <begin position="354"/>
        <end position="372"/>
    </location>
</feature>
<feature type="binding site" evidence="18">
    <location>
        <position position="655"/>
    </location>
    <ligand>
        <name>Ca(2+)</name>
        <dbReference type="ChEBI" id="CHEBI:29108"/>
        <label>2</label>
    </ligand>
</feature>
<accession>A0A7I8VRF4</accession>
<keyword evidence="10 20" id="KW-0175">Coiled coil</keyword>
<dbReference type="Gene3D" id="1.20.120.350">
    <property type="entry name" value="Voltage-gated potassium channels. Chain C"/>
    <property type="match status" value="1"/>
</dbReference>
<dbReference type="InterPro" id="IPR018247">
    <property type="entry name" value="EF_Hand_1_Ca_BS"/>
</dbReference>
<name>A0A7I8VRF4_9ANNE</name>
<keyword evidence="5" id="KW-1003">Cell membrane</keyword>
<evidence type="ECO:0000256" key="19">
    <source>
        <dbReference type="PIRSR" id="PIRSR603915-2"/>
    </source>
</evidence>
<feature type="region of interest" description="Disordered" evidence="21">
    <location>
        <begin position="786"/>
        <end position="823"/>
    </location>
</feature>
<feature type="disulfide bond" evidence="19">
    <location>
        <begin position="214"/>
        <end position="227"/>
    </location>
</feature>
<evidence type="ECO:0000256" key="14">
    <source>
        <dbReference type="ARBA" id="ARBA00023180"/>
    </source>
</evidence>
<dbReference type="GO" id="GO:0005509">
    <property type="term" value="F:calcium ion binding"/>
    <property type="evidence" value="ECO:0007669"/>
    <property type="project" value="InterPro"/>
</dbReference>
<feature type="region of interest" description="Disordered" evidence="21">
    <location>
        <begin position="872"/>
        <end position="904"/>
    </location>
</feature>
<evidence type="ECO:0000256" key="15">
    <source>
        <dbReference type="ARBA" id="ARBA00023273"/>
    </source>
</evidence>
<feature type="domain" description="EF-hand" evidence="23">
    <location>
        <begin position="604"/>
        <end position="639"/>
    </location>
</feature>
<dbReference type="InterPro" id="IPR013122">
    <property type="entry name" value="PKD1_2_channel"/>
</dbReference>
<evidence type="ECO:0000256" key="7">
    <source>
        <dbReference type="ARBA" id="ARBA00022692"/>
    </source>
</evidence>
<protein>
    <submittedName>
        <fullName evidence="24">DgyrCDS7248</fullName>
    </submittedName>
</protein>
<dbReference type="Pfam" id="PF08016">
    <property type="entry name" value="PKD_channel"/>
    <property type="match status" value="1"/>
</dbReference>
<keyword evidence="9 22" id="KW-1133">Transmembrane helix</keyword>
<dbReference type="SUPFAM" id="SSF81324">
    <property type="entry name" value="Voltage-gated potassium channels"/>
    <property type="match status" value="1"/>
</dbReference>
<keyword evidence="4" id="KW-0813">Transport</keyword>
<dbReference type="GO" id="GO:0031410">
    <property type="term" value="C:cytoplasmic vesicle"/>
    <property type="evidence" value="ECO:0007669"/>
    <property type="project" value="UniProtKB-SubCell"/>
</dbReference>
<feature type="transmembrane region" description="Helical" evidence="22">
    <location>
        <begin position="440"/>
        <end position="461"/>
    </location>
</feature>
<dbReference type="GO" id="GO:0060170">
    <property type="term" value="C:ciliary membrane"/>
    <property type="evidence" value="ECO:0007669"/>
    <property type="project" value="UniProtKB-SubCell"/>
</dbReference>
<dbReference type="Gene3D" id="1.20.5.340">
    <property type="match status" value="1"/>
</dbReference>
<evidence type="ECO:0000256" key="12">
    <source>
        <dbReference type="ARBA" id="ARBA00023136"/>
    </source>
</evidence>
<gene>
    <name evidence="24" type="ORF">DGYR_LOCUS6918</name>
</gene>
<dbReference type="FunFam" id="1.20.5.340:FF:000020">
    <property type="entry name" value="polycystin-2 isoform X1"/>
    <property type="match status" value="1"/>
</dbReference>
<dbReference type="PROSITE" id="PS50222">
    <property type="entry name" value="EF_HAND_2"/>
    <property type="match status" value="1"/>
</dbReference>
<keyword evidence="16 18" id="KW-0407">Ion channel</keyword>
<keyword evidence="18" id="KW-0479">Metal-binding</keyword>
<feature type="coiled-coil region" evidence="20">
    <location>
        <begin position="930"/>
        <end position="1034"/>
    </location>
</feature>
<keyword evidence="12 22" id="KW-0472">Membrane</keyword>
<keyword evidence="25" id="KW-1185">Reference proteome</keyword>
<keyword evidence="13" id="KW-1015">Disulfide bond</keyword>
<dbReference type="InterPro" id="IPR051223">
    <property type="entry name" value="Polycystin"/>
</dbReference>
<proteinExistence type="inferred from homology"/>
<feature type="coiled-coil region" evidence="20">
    <location>
        <begin position="1060"/>
        <end position="1087"/>
    </location>
</feature>
<dbReference type="InterPro" id="IPR011992">
    <property type="entry name" value="EF-hand-dom_pair"/>
</dbReference>
<organism evidence="24 25">
    <name type="scientific">Dimorphilus gyrociliatus</name>
    <dbReference type="NCBI Taxonomy" id="2664684"/>
    <lineage>
        <taxon>Eukaryota</taxon>
        <taxon>Metazoa</taxon>
        <taxon>Spiralia</taxon>
        <taxon>Lophotrochozoa</taxon>
        <taxon>Annelida</taxon>
        <taxon>Polychaeta</taxon>
        <taxon>Polychaeta incertae sedis</taxon>
        <taxon>Dinophilidae</taxon>
        <taxon>Dimorphilus</taxon>
    </lineage>
</organism>
<dbReference type="InterPro" id="IPR046791">
    <property type="entry name" value="Polycystin_dom"/>
</dbReference>
<evidence type="ECO:0000313" key="25">
    <source>
        <dbReference type="Proteomes" id="UP000549394"/>
    </source>
</evidence>
<reference evidence="24 25" key="1">
    <citation type="submission" date="2020-08" db="EMBL/GenBank/DDBJ databases">
        <authorList>
            <person name="Hejnol A."/>
        </authorList>
    </citation>
    <scope>NUCLEOTIDE SEQUENCE [LARGE SCALE GENOMIC DNA]</scope>
</reference>
<feature type="region of interest" description="Disordered" evidence="21">
    <location>
        <begin position="685"/>
        <end position="708"/>
    </location>
</feature>
<keyword evidence="15" id="KW-0966">Cell projection</keyword>
<keyword evidence="14" id="KW-0325">Glycoprotein</keyword>
<dbReference type="PANTHER" id="PTHR10877">
    <property type="entry name" value="POLYCYSTIN FAMILY MEMBER"/>
    <property type="match status" value="1"/>
</dbReference>
<dbReference type="PRINTS" id="PR01433">
    <property type="entry name" value="POLYCYSTIN2"/>
</dbReference>
<feature type="binding site" evidence="18">
    <location>
        <position position="653"/>
    </location>
    <ligand>
        <name>Ca(2+)</name>
        <dbReference type="ChEBI" id="CHEBI:29108"/>
        <label>2</label>
    </ligand>
</feature>
<evidence type="ECO:0000256" key="10">
    <source>
        <dbReference type="ARBA" id="ARBA00023054"/>
    </source>
</evidence>
<evidence type="ECO:0000256" key="5">
    <source>
        <dbReference type="ARBA" id="ARBA00022475"/>
    </source>
</evidence>
<feature type="binding site" evidence="18">
    <location>
        <position position="651"/>
    </location>
    <ligand>
        <name>Ca(2+)</name>
        <dbReference type="ChEBI" id="CHEBI:29108"/>
        <label>2</label>
    </ligand>
</feature>
<evidence type="ECO:0000256" key="2">
    <source>
        <dbReference type="ARBA" id="ARBA00004541"/>
    </source>
</evidence>
<keyword evidence="18" id="KW-0109">Calcium transport</keyword>